<protein>
    <recommendedName>
        <fullName evidence="4">DUF3187 family protein</fullName>
    </recommendedName>
</protein>
<evidence type="ECO:0000256" key="1">
    <source>
        <dbReference type="SAM" id="SignalP"/>
    </source>
</evidence>
<sequence>MNRAPVILFMLLLIPCIASALPQDMIAPPVLFNLHPLYTAGAQPLCNPAQTAGEGELIFKAAISYGNNYIVEGLQDDDTTIDLELDSEGVAADLSARIGLNNRSDFIVGLQASGQYGGVLDPIINGFHNLFGFPNGGRELRDPNETSFIIYQDHQTILETDDHLGSLYMTLEPRLLLFRDKRVGRFFATMSLGLWSALPLFVPGHPLAASKKESLKAGIRSYLAIETGPYFLQASGSLAGTSAPRFLDSEDLDALQFLFDFTIGRCFGEEVSAKCSVSGTTSPFHLGYERTDTFSAVFLLGGCLRTSPRDTLDFGFAEEFFTFAATDIGFHISWSHRTGGR</sequence>
<dbReference type="AlphaFoldDB" id="E1RCI4"/>
<keyword evidence="3" id="KW-1185">Reference proteome</keyword>
<evidence type="ECO:0000313" key="3">
    <source>
        <dbReference type="Proteomes" id="UP000002318"/>
    </source>
</evidence>
<proteinExistence type="predicted"/>
<dbReference type="Proteomes" id="UP000002318">
    <property type="component" value="Chromosome"/>
</dbReference>
<dbReference type="InterPro" id="IPR021523">
    <property type="entry name" value="DUF3187"/>
</dbReference>
<dbReference type="KEGG" id="ssm:Spirs_0930"/>
<reference evidence="2 3" key="1">
    <citation type="journal article" date="2010" name="Stand. Genomic Sci.">
        <title>Complete genome sequence of Spirochaeta smaragdinae type strain (SEBR 4228).</title>
        <authorList>
            <person name="Mavromatis K."/>
            <person name="Yasawong M."/>
            <person name="Chertkov O."/>
            <person name="Lapidus A."/>
            <person name="Lucas S."/>
            <person name="Nolan M."/>
            <person name="Del Rio T.G."/>
            <person name="Tice H."/>
            <person name="Cheng J.F."/>
            <person name="Pitluck S."/>
            <person name="Liolios K."/>
            <person name="Ivanova N."/>
            <person name="Tapia R."/>
            <person name="Han C."/>
            <person name="Bruce D."/>
            <person name="Goodwin L."/>
            <person name="Pati A."/>
            <person name="Chen A."/>
            <person name="Palaniappan K."/>
            <person name="Land M."/>
            <person name="Hauser L."/>
            <person name="Chang Y.J."/>
            <person name="Jeffries C.D."/>
            <person name="Detter J.C."/>
            <person name="Rohde M."/>
            <person name="Brambilla E."/>
            <person name="Spring S."/>
            <person name="Goker M."/>
            <person name="Sikorski J."/>
            <person name="Woyke T."/>
            <person name="Bristow J."/>
            <person name="Eisen J.A."/>
            <person name="Markowitz V."/>
            <person name="Hugenholtz P."/>
            <person name="Klenk H.P."/>
            <person name="Kyrpides N.C."/>
        </authorList>
    </citation>
    <scope>NUCLEOTIDE SEQUENCE [LARGE SCALE GENOMIC DNA]</scope>
    <source>
        <strain evidence="3">DSM 11293 / JCM 15392 / SEBR 4228</strain>
    </source>
</reference>
<evidence type="ECO:0000313" key="2">
    <source>
        <dbReference type="EMBL" id="ADK80064.1"/>
    </source>
</evidence>
<dbReference type="RefSeq" id="WP_013253528.1">
    <property type="nucleotide sequence ID" value="NC_014364.1"/>
</dbReference>
<keyword evidence="1" id="KW-0732">Signal</keyword>
<accession>E1RCI4</accession>
<name>E1RCI4_SEDSS</name>
<dbReference type="EMBL" id="CP002116">
    <property type="protein sequence ID" value="ADK80064.1"/>
    <property type="molecule type" value="Genomic_DNA"/>
</dbReference>
<dbReference type="TCDB" id="9.B.170.1.3">
    <property type="family name" value="the duf3187 putative porin (duf3187) family"/>
</dbReference>
<dbReference type="HOGENOM" id="CLU_825761_0_0_12"/>
<feature type="signal peptide" evidence="1">
    <location>
        <begin position="1"/>
        <end position="20"/>
    </location>
</feature>
<dbReference type="OrthoDB" id="367256at2"/>
<feature type="chain" id="PRO_5003150838" description="DUF3187 family protein" evidence="1">
    <location>
        <begin position="21"/>
        <end position="341"/>
    </location>
</feature>
<gene>
    <name evidence="2" type="ordered locus">Spirs_0930</name>
</gene>
<dbReference type="Pfam" id="PF11383">
    <property type="entry name" value="DUF3187"/>
    <property type="match status" value="1"/>
</dbReference>
<dbReference type="STRING" id="573413.Spirs_0930"/>
<evidence type="ECO:0008006" key="4">
    <source>
        <dbReference type="Google" id="ProtNLM"/>
    </source>
</evidence>
<organism evidence="2 3">
    <name type="scientific">Sediminispirochaeta smaragdinae (strain DSM 11293 / JCM 15392 / SEBR 4228)</name>
    <name type="common">Spirochaeta smaragdinae</name>
    <dbReference type="NCBI Taxonomy" id="573413"/>
    <lineage>
        <taxon>Bacteria</taxon>
        <taxon>Pseudomonadati</taxon>
        <taxon>Spirochaetota</taxon>
        <taxon>Spirochaetia</taxon>
        <taxon>Spirochaetales</taxon>
        <taxon>Spirochaetaceae</taxon>
        <taxon>Sediminispirochaeta</taxon>
    </lineage>
</organism>